<organism evidence="1 2">
    <name type="scientific">Microthlaspi erraticum</name>
    <dbReference type="NCBI Taxonomy" id="1685480"/>
    <lineage>
        <taxon>Eukaryota</taxon>
        <taxon>Viridiplantae</taxon>
        <taxon>Streptophyta</taxon>
        <taxon>Embryophyta</taxon>
        <taxon>Tracheophyta</taxon>
        <taxon>Spermatophyta</taxon>
        <taxon>Magnoliopsida</taxon>
        <taxon>eudicotyledons</taxon>
        <taxon>Gunneridae</taxon>
        <taxon>Pentapetalae</taxon>
        <taxon>rosids</taxon>
        <taxon>malvids</taxon>
        <taxon>Brassicales</taxon>
        <taxon>Brassicaceae</taxon>
        <taxon>Coluteocarpeae</taxon>
        <taxon>Microthlaspi</taxon>
    </lineage>
</organism>
<name>A0A6D2KC77_9BRAS</name>
<keyword evidence="2" id="KW-1185">Reference proteome</keyword>
<evidence type="ECO:0000313" key="2">
    <source>
        <dbReference type="Proteomes" id="UP000467841"/>
    </source>
</evidence>
<protein>
    <submittedName>
        <fullName evidence="1">Uncharacterized protein</fullName>
    </submittedName>
</protein>
<dbReference type="AlphaFoldDB" id="A0A6D2KC77"/>
<proteinExistence type="predicted"/>
<dbReference type="Proteomes" id="UP000467841">
    <property type="component" value="Unassembled WGS sequence"/>
</dbReference>
<gene>
    <name evidence="1" type="ORF">MERR_LOCUS39234</name>
</gene>
<evidence type="ECO:0000313" key="1">
    <source>
        <dbReference type="EMBL" id="CAA7051999.1"/>
    </source>
</evidence>
<accession>A0A6D2KC77</accession>
<reference evidence="1" key="1">
    <citation type="submission" date="2020-01" db="EMBL/GenBank/DDBJ databases">
        <authorList>
            <person name="Mishra B."/>
        </authorList>
    </citation>
    <scope>NUCLEOTIDE SEQUENCE [LARGE SCALE GENOMIC DNA]</scope>
</reference>
<comment type="caution">
    <text evidence="1">The sequence shown here is derived from an EMBL/GenBank/DDBJ whole genome shotgun (WGS) entry which is preliminary data.</text>
</comment>
<sequence>MTTASVIFFLVSDLDFSEIASLNCDEVWAKLWQRLITFWVATMQLQIRHHWPSRVQSRKRYSLCSYIRDVTSLALTLTLTLPENVMLLRKMISMKMGAREPIPGDDCEAIVDDVGDEIVDDNEDHGVAVREVIVEDQAFSNYFGADIASNDNEENYDSGDDIWDDDTIRRYNTGSSIIRR</sequence>
<dbReference type="EMBL" id="CACVBM020001496">
    <property type="protein sequence ID" value="CAA7051999.1"/>
    <property type="molecule type" value="Genomic_DNA"/>
</dbReference>